<protein>
    <submittedName>
        <fullName evidence="1">Uncharacterized protein</fullName>
    </submittedName>
</protein>
<dbReference type="EMBL" id="JAKMXF010000221">
    <property type="protein sequence ID" value="KAI6654710.1"/>
    <property type="molecule type" value="Genomic_DNA"/>
</dbReference>
<evidence type="ECO:0000313" key="1">
    <source>
        <dbReference type="EMBL" id="KAI6654710.1"/>
    </source>
</evidence>
<gene>
    <name evidence="1" type="ORF">LOD99_2589</name>
</gene>
<name>A0AAV7K1S8_9METZ</name>
<reference evidence="1 2" key="1">
    <citation type="journal article" date="2023" name="BMC Biol.">
        <title>The compact genome of the sponge Oopsacas minuta (Hexactinellida) is lacking key metazoan core genes.</title>
        <authorList>
            <person name="Santini S."/>
            <person name="Schenkelaars Q."/>
            <person name="Jourda C."/>
            <person name="Duchesne M."/>
            <person name="Belahbib H."/>
            <person name="Rocher C."/>
            <person name="Selva M."/>
            <person name="Riesgo A."/>
            <person name="Vervoort M."/>
            <person name="Leys S.P."/>
            <person name="Kodjabachian L."/>
            <person name="Le Bivic A."/>
            <person name="Borchiellini C."/>
            <person name="Claverie J.M."/>
            <person name="Renard E."/>
        </authorList>
    </citation>
    <scope>NUCLEOTIDE SEQUENCE [LARGE SCALE GENOMIC DNA]</scope>
    <source>
        <strain evidence="1">SPO-2</strain>
    </source>
</reference>
<sequence length="114" mass="12861">MREKLDLSSTVSLEDSELEQISLTGYLPQGDIVLQGPVSGYFCGDKRWRSPFAPQKPMQSPSDVSLLKCMEADCRELNLKAQFLHYLPDISLLAKKLTVLNLSFNMFKVVSYLS</sequence>
<evidence type="ECO:0000313" key="2">
    <source>
        <dbReference type="Proteomes" id="UP001165289"/>
    </source>
</evidence>
<organism evidence="1 2">
    <name type="scientific">Oopsacas minuta</name>
    <dbReference type="NCBI Taxonomy" id="111878"/>
    <lineage>
        <taxon>Eukaryota</taxon>
        <taxon>Metazoa</taxon>
        <taxon>Porifera</taxon>
        <taxon>Hexactinellida</taxon>
        <taxon>Hexasterophora</taxon>
        <taxon>Lyssacinosida</taxon>
        <taxon>Leucopsacidae</taxon>
        <taxon>Oopsacas</taxon>
    </lineage>
</organism>
<keyword evidence="2" id="KW-1185">Reference proteome</keyword>
<comment type="caution">
    <text evidence="1">The sequence shown here is derived from an EMBL/GenBank/DDBJ whole genome shotgun (WGS) entry which is preliminary data.</text>
</comment>
<dbReference type="AlphaFoldDB" id="A0AAV7K1S8"/>
<accession>A0AAV7K1S8</accession>
<proteinExistence type="predicted"/>
<dbReference type="Proteomes" id="UP001165289">
    <property type="component" value="Unassembled WGS sequence"/>
</dbReference>